<dbReference type="Gene3D" id="1.20.1440.60">
    <property type="entry name" value="23S rRNA-intervening sequence"/>
    <property type="match status" value="1"/>
</dbReference>
<organism evidence="1 2">
    <name type="scientific">Oleiharenicola lentus</name>
    <dbReference type="NCBI Taxonomy" id="2508720"/>
    <lineage>
        <taxon>Bacteria</taxon>
        <taxon>Pseudomonadati</taxon>
        <taxon>Verrucomicrobiota</taxon>
        <taxon>Opitutia</taxon>
        <taxon>Opitutales</taxon>
        <taxon>Opitutaceae</taxon>
        <taxon>Oleiharenicola</taxon>
    </lineage>
</organism>
<dbReference type="OrthoDB" id="160990at2"/>
<evidence type="ECO:0000313" key="2">
    <source>
        <dbReference type="Proteomes" id="UP000290218"/>
    </source>
</evidence>
<evidence type="ECO:0000313" key="1">
    <source>
        <dbReference type="EMBL" id="RXK52900.1"/>
    </source>
</evidence>
<keyword evidence="2" id="KW-1185">Reference proteome</keyword>
<reference evidence="1 2" key="1">
    <citation type="submission" date="2019-01" db="EMBL/GenBank/DDBJ databases">
        <title>Lacunisphaera sp. strain TWA-58.</title>
        <authorList>
            <person name="Chen W.-M."/>
        </authorList>
    </citation>
    <scope>NUCLEOTIDE SEQUENCE [LARGE SCALE GENOMIC DNA]</scope>
    <source>
        <strain evidence="1 2">TWA-58</strain>
    </source>
</reference>
<dbReference type="EMBL" id="SDHX01000002">
    <property type="protein sequence ID" value="RXK52900.1"/>
    <property type="molecule type" value="Genomic_DNA"/>
</dbReference>
<proteinExistence type="predicted"/>
<dbReference type="CDD" id="cd16377">
    <property type="entry name" value="23S_rRNA_IVP_like"/>
    <property type="match status" value="1"/>
</dbReference>
<protein>
    <submittedName>
        <fullName evidence="1">Four helix bundle protein</fullName>
    </submittedName>
</protein>
<dbReference type="Pfam" id="PF05635">
    <property type="entry name" value="23S_rRNA_IVP"/>
    <property type="match status" value="1"/>
</dbReference>
<dbReference type="Proteomes" id="UP000290218">
    <property type="component" value="Unassembled WGS sequence"/>
</dbReference>
<dbReference type="InterPro" id="IPR036583">
    <property type="entry name" value="23S_rRNA_IVS_sf"/>
</dbReference>
<comment type="caution">
    <text evidence="1">The sequence shown here is derived from an EMBL/GenBank/DDBJ whole genome shotgun (WGS) entry which is preliminary data.</text>
</comment>
<gene>
    <name evidence="1" type="ORF">ESB00_14405</name>
</gene>
<name>A0A4Q1C3I7_9BACT</name>
<dbReference type="InterPro" id="IPR012657">
    <property type="entry name" value="23S_rRNA-intervening_sequence"/>
</dbReference>
<dbReference type="PANTHER" id="PTHR38471:SF2">
    <property type="entry name" value="FOUR HELIX BUNDLE PROTEIN"/>
    <property type="match status" value="1"/>
</dbReference>
<sequence length="117" mass="13239">MSCQNLQVYQRAHEFGVACHRLSMDLPKFELFESGSQLRRASKSVSANIVEGYGRREYAAEYHRFLVIALASNDEAGEWLRYLAECHPDKASAVEPLQSENQEIGRMLNRFIGSLGS</sequence>
<dbReference type="RefSeq" id="WP_129048490.1">
    <property type="nucleotide sequence ID" value="NZ_SDHX01000002.1"/>
</dbReference>
<accession>A0A4Q1C3I7</accession>
<dbReference type="SUPFAM" id="SSF158446">
    <property type="entry name" value="IVS-encoded protein-like"/>
    <property type="match status" value="1"/>
</dbReference>
<dbReference type="NCBIfam" id="TIGR02436">
    <property type="entry name" value="four helix bundle protein"/>
    <property type="match status" value="1"/>
</dbReference>
<dbReference type="AlphaFoldDB" id="A0A4Q1C3I7"/>
<dbReference type="PANTHER" id="PTHR38471">
    <property type="entry name" value="FOUR HELIX BUNDLE PROTEIN"/>
    <property type="match status" value="1"/>
</dbReference>